<gene>
    <name evidence="1" type="ORF">NCTC7911_01401</name>
</gene>
<dbReference type="AlphaFoldDB" id="A0A378QGI7"/>
<protein>
    <submittedName>
        <fullName evidence="1">Uncharacterized protein</fullName>
    </submittedName>
</protein>
<sequence>MEQERLHASCNLQEKEQYHKAIMQNKKVHDEVKEDWDNIARIFDVQEIA</sequence>
<name>A0A378QGI7_MORLA</name>
<accession>A0A378QGI7</accession>
<dbReference type="Proteomes" id="UP000254107">
    <property type="component" value="Unassembled WGS sequence"/>
</dbReference>
<keyword evidence="2" id="KW-1185">Reference proteome</keyword>
<evidence type="ECO:0000313" key="1">
    <source>
        <dbReference type="EMBL" id="STZ00019.1"/>
    </source>
</evidence>
<organism evidence="1 2">
    <name type="scientific">Moraxella lacunata</name>
    <dbReference type="NCBI Taxonomy" id="477"/>
    <lineage>
        <taxon>Bacteria</taxon>
        <taxon>Pseudomonadati</taxon>
        <taxon>Pseudomonadota</taxon>
        <taxon>Gammaproteobacteria</taxon>
        <taxon>Moraxellales</taxon>
        <taxon>Moraxellaceae</taxon>
        <taxon>Moraxella</taxon>
    </lineage>
</organism>
<evidence type="ECO:0000313" key="2">
    <source>
        <dbReference type="Proteomes" id="UP000254107"/>
    </source>
</evidence>
<reference evidence="1 2" key="1">
    <citation type="submission" date="2018-06" db="EMBL/GenBank/DDBJ databases">
        <authorList>
            <consortium name="Pathogen Informatics"/>
            <person name="Doyle S."/>
        </authorList>
    </citation>
    <scope>NUCLEOTIDE SEQUENCE [LARGE SCALE GENOMIC DNA]</scope>
    <source>
        <strain evidence="1 2">NCTC7911</strain>
    </source>
</reference>
<proteinExistence type="predicted"/>
<dbReference type="EMBL" id="UGQC01000001">
    <property type="protein sequence ID" value="STZ00019.1"/>
    <property type="molecule type" value="Genomic_DNA"/>
</dbReference>